<reference evidence="2 3" key="1">
    <citation type="submission" date="2024-03" db="EMBL/GenBank/DDBJ databases">
        <authorList>
            <person name="Martinez-Hernandez J."/>
        </authorList>
    </citation>
    <scope>NUCLEOTIDE SEQUENCE [LARGE SCALE GENOMIC DNA]</scope>
</reference>
<dbReference type="EMBL" id="CAXHTB010000024">
    <property type="protein sequence ID" value="CAL0332223.1"/>
    <property type="molecule type" value="Genomic_DNA"/>
</dbReference>
<evidence type="ECO:0000256" key="1">
    <source>
        <dbReference type="SAM" id="MobiDB-lite"/>
    </source>
</evidence>
<dbReference type="Proteomes" id="UP001497480">
    <property type="component" value="Unassembled WGS sequence"/>
</dbReference>
<dbReference type="PANTHER" id="PTHR35505">
    <property type="entry name" value="OS01G0600300 PROTEIN"/>
    <property type="match status" value="1"/>
</dbReference>
<name>A0AAV1YEJ5_LUPLU</name>
<accession>A0AAV1YEJ5</accession>
<dbReference type="PANTHER" id="PTHR35505:SF5">
    <property type="entry name" value="SUBSTRATE CARRIER FAMILY PROTEIN"/>
    <property type="match status" value="1"/>
</dbReference>
<sequence>MGINLIPLAGENYDLKLKQSIQDLLSENRKQSPDFSLFNDAFYELLQSNVDPPFEAIWFYAAIKFRSRNFEKGDSLDRILGAKELFQVLSACSVSIGASKSIALLVPVVFEVEKVVRELFGSELKLKREKKAMREVKSLVDVILGYISVCCSKLFEEESDSVSLNLISPFPDLASVWVNSNDGFEPLLPLVSSEVYSWLCNTREFHVTYLAGAVIMEAFLLKLCLSFHLATQPKDELEINLRSWAVGSISSFQNIYFLEILTRAALAIPLPLSSILKPEDEILFRKVLFDAVLLVEYPFFYSNAKFIKSLTLTTLVATHEAVEYFRGLSDQNRAISYTRAFSASSIPSQVIKLVTSLTGLDEKTGRRSGSSPRALLSWLLSLEKHGIRIFEDDILKSHAKLRLDISQGEQPADNLEGKVADDDLFYVDNMGEEGNTGEKDKQNEVISYAFVAAAQTMKLTRNGNRKRKGRNNDESSYPVKARTSAANGSSSDESEVEDPVSDSDA</sequence>
<proteinExistence type="predicted"/>
<organism evidence="2 3">
    <name type="scientific">Lupinus luteus</name>
    <name type="common">European yellow lupine</name>
    <dbReference type="NCBI Taxonomy" id="3873"/>
    <lineage>
        <taxon>Eukaryota</taxon>
        <taxon>Viridiplantae</taxon>
        <taxon>Streptophyta</taxon>
        <taxon>Embryophyta</taxon>
        <taxon>Tracheophyta</taxon>
        <taxon>Spermatophyta</taxon>
        <taxon>Magnoliopsida</taxon>
        <taxon>eudicotyledons</taxon>
        <taxon>Gunneridae</taxon>
        <taxon>Pentapetalae</taxon>
        <taxon>rosids</taxon>
        <taxon>fabids</taxon>
        <taxon>Fabales</taxon>
        <taxon>Fabaceae</taxon>
        <taxon>Papilionoideae</taxon>
        <taxon>50 kb inversion clade</taxon>
        <taxon>genistoids sensu lato</taxon>
        <taxon>core genistoids</taxon>
        <taxon>Genisteae</taxon>
        <taxon>Lupinus</taxon>
    </lineage>
</organism>
<evidence type="ECO:0000313" key="3">
    <source>
        <dbReference type="Proteomes" id="UP001497480"/>
    </source>
</evidence>
<keyword evidence="3" id="KW-1185">Reference proteome</keyword>
<feature type="compositionally biased region" description="Acidic residues" evidence="1">
    <location>
        <begin position="492"/>
        <end position="505"/>
    </location>
</feature>
<feature type="region of interest" description="Disordered" evidence="1">
    <location>
        <begin position="459"/>
        <end position="505"/>
    </location>
</feature>
<evidence type="ECO:0000313" key="2">
    <source>
        <dbReference type="EMBL" id="CAL0332223.1"/>
    </source>
</evidence>
<protein>
    <submittedName>
        <fullName evidence="2">Uncharacterized protein</fullName>
    </submittedName>
</protein>
<gene>
    <name evidence="2" type="ORF">LLUT_LOCUS33283</name>
</gene>
<dbReference type="AlphaFoldDB" id="A0AAV1YEJ5"/>
<comment type="caution">
    <text evidence="2">The sequence shown here is derived from an EMBL/GenBank/DDBJ whole genome shotgun (WGS) entry which is preliminary data.</text>
</comment>